<dbReference type="Proteomes" id="UP000327439">
    <property type="component" value="Chromosome A05"/>
</dbReference>
<keyword evidence="2" id="KW-1133">Transmembrane helix</keyword>
<dbReference type="AlphaFoldDB" id="A0A5J5VYF6"/>
<feature type="transmembrane region" description="Helical" evidence="2">
    <location>
        <begin position="128"/>
        <end position="148"/>
    </location>
</feature>
<organism evidence="3 4">
    <name type="scientific">Gossypium barbadense</name>
    <name type="common">Sea Island cotton</name>
    <name type="synonym">Hibiscus barbadensis</name>
    <dbReference type="NCBI Taxonomy" id="3634"/>
    <lineage>
        <taxon>Eukaryota</taxon>
        <taxon>Viridiplantae</taxon>
        <taxon>Streptophyta</taxon>
        <taxon>Embryophyta</taxon>
        <taxon>Tracheophyta</taxon>
        <taxon>Spermatophyta</taxon>
        <taxon>Magnoliopsida</taxon>
        <taxon>eudicotyledons</taxon>
        <taxon>Gunneridae</taxon>
        <taxon>Pentapetalae</taxon>
        <taxon>rosids</taxon>
        <taxon>malvids</taxon>
        <taxon>Malvales</taxon>
        <taxon>Malvaceae</taxon>
        <taxon>Malvoideae</taxon>
        <taxon>Gossypium</taxon>
    </lineage>
</organism>
<dbReference type="OrthoDB" id="10616326at2759"/>
<keyword evidence="4" id="KW-1185">Reference proteome</keyword>
<evidence type="ECO:0000256" key="1">
    <source>
        <dbReference type="SAM" id="MobiDB-lite"/>
    </source>
</evidence>
<protein>
    <submittedName>
        <fullName evidence="3">Uncharacterized protein</fullName>
    </submittedName>
</protein>
<gene>
    <name evidence="3" type="ORF">ES319_A05G347900v1</name>
</gene>
<keyword evidence="2" id="KW-0812">Transmembrane</keyword>
<reference evidence="3" key="1">
    <citation type="submission" date="2019-06" db="EMBL/GenBank/DDBJ databases">
        <title>WGS assembly of Gossypium barbadense.</title>
        <authorList>
            <person name="Chen Z.J."/>
            <person name="Sreedasyam A."/>
            <person name="Ando A."/>
            <person name="Song Q."/>
            <person name="De L."/>
            <person name="Hulse-Kemp A."/>
            <person name="Ding M."/>
            <person name="Ye W."/>
            <person name="Kirkbride R."/>
            <person name="Jenkins J."/>
            <person name="Plott C."/>
            <person name="Lovell J."/>
            <person name="Lin Y.-M."/>
            <person name="Vaughn R."/>
            <person name="Liu B."/>
            <person name="Li W."/>
            <person name="Simpson S."/>
            <person name="Scheffler B."/>
            <person name="Saski C."/>
            <person name="Grover C."/>
            <person name="Hu G."/>
            <person name="Conover J."/>
            <person name="Carlson J."/>
            <person name="Shu S."/>
            <person name="Boston L."/>
            <person name="Williams M."/>
            <person name="Peterson D."/>
            <person name="Mcgee K."/>
            <person name="Jones D."/>
            <person name="Wendel J."/>
            <person name="Stelly D."/>
            <person name="Grimwood J."/>
            <person name="Schmutz J."/>
        </authorList>
    </citation>
    <scope>NUCLEOTIDE SEQUENCE [LARGE SCALE GENOMIC DNA]</scope>
    <source>
        <strain evidence="3">1400233.01</strain>
    </source>
</reference>
<name>A0A5J5VYF6_GOSBA</name>
<evidence type="ECO:0000256" key="2">
    <source>
        <dbReference type="SAM" id="Phobius"/>
    </source>
</evidence>
<keyword evidence="2" id="KW-0472">Membrane</keyword>
<feature type="region of interest" description="Disordered" evidence="1">
    <location>
        <begin position="1"/>
        <end position="29"/>
    </location>
</feature>
<dbReference type="EMBL" id="CM018206">
    <property type="protein sequence ID" value="KAB2084646.1"/>
    <property type="molecule type" value="Genomic_DNA"/>
</dbReference>
<proteinExistence type="predicted"/>
<feature type="transmembrane region" description="Helical" evidence="2">
    <location>
        <begin position="103"/>
        <end position="122"/>
    </location>
</feature>
<evidence type="ECO:0000313" key="4">
    <source>
        <dbReference type="Proteomes" id="UP000327439"/>
    </source>
</evidence>
<accession>A0A5J5VYF6</accession>
<dbReference type="EMBL" id="CM018206">
    <property type="protein sequence ID" value="KAB2084645.1"/>
    <property type="molecule type" value="Genomic_DNA"/>
</dbReference>
<reference evidence="4" key="2">
    <citation type="journal article" date="2020" name="Nat. Genet.">
        <title>Genomic diversifications of five Gossypium allopolyploid species and their impact on cotton improvement.</title>
        <authorList>
            <person name="Chen Z.J."/>
            <person name="Sreedasyam A."/>
            <person name="Ando A."/>
            <person name="Song Q."/>
            <person name="De Santiago L.M."/>
            <person name="Hulse-Kemp A.M."/>
            <person name="Ding M."/>
            <person name="Ye W."/>
            <person name="Kirkbride R.C."/>
            <person name="Jenkins J."/>
            <person name="Plott C."/>
            <person name="Lovell J."/>
            <person name="Lin Y.M."/>
            <person name="Vaughn R."/>
            <person name="Liu B."/>
            <person name="Simpson S."/>
            <person name="Scheffler B.E."/>
            <person name="Wen L."/>
            <person name="Saski C.A."/>
            <person name="Grover C.E."/>
            <person name="Hu G."/>
            <person name="Conover J.L."/>
            <person name="Carlson J.W."/>
            <person name="Shu S."/>
            <person name="Boston L.B."/>
            <person name="Williams M."/>
            <person name="Peterson D.G."/>
            <person name="McGee K."/>
            <person name="Jones D.C."/>
            <person name="Wendel J.F."/>
            <person name="Stelly D.M."/>
            <person name="Grimwood J."/>
            <person name="Schmutz J."/>
        </authorList>
    </citation>
    <scope>NUCLEOTIDE SEQUENCE [LARGE SCALE GENOMIC DNA]</scope>
    <source>
        <strain evidence="4">cv. 3-79</strain>
    </source>
</reference>
<evidence type="ECO:0000313" key="3">
    <source>
        <dbReference type="EMBL" id="KAB2084646.1"/>
    </source>
</evidence>
<sequence>MGQCLGEVDKGVTAPVRGPNSVGPNFGPNNFVRPRLEDGHYSFRPNANYVHFSPHVSSTAPEVPWRTKLRARVFDVDSSQYDSSLFVGIPPEFLLGARRGVQILGLLTMCVKMLLIFIPPICIQVTRLLLWVMELLLRFLLLGILLYLHKRKCFFCRMFYVFQPSGRICYLSLSLRLKTIFSLSFIRLIV</sequence>